<dbReference type="AlphaFoldDB" id="A0A0B6ZIV4"/>
<accession>A0A0B6ZIV4</accession>
<evidence type="ECO:0000256" key="1">
    <source>
        <dbReference type="SAM" id="SignalP"/>
    </source>
</evidence>
<organism evidence="2">
    <name type="scientific">Arion vulgaris</name>
    <dbReference type="NCBI Taxonomy" id="1028688"/>
    <lineage>
        <taxon>Eukaryota</taxon>
        <taxon>Metazoa</taxon>
        <taxon>Spiralia</taxon>
        <taxon>Lophotrochozoa</taxon>
        <taxon>Mollusca</taxon>
        <taxon>Gastropoda</taxon>
        <taxon>Heterobranchia</taxon>
        <taxon>Euthyneura</taxon>
        <taxon>Panpulmonata</taxon>
        <taxon>Eupulmonata</taxon>
        <taxon>Stylommatophora</taxon>
        <taxon>Helicina</taxon>
        <taxon>Arionoidea</taxon>
        <taxon>Arionidae</taxon>
        <taxon>Arion</taxon>
    </lineage>
</organism>
<name>A0A0B6ZIV4_9EUPU</name>
<proteinExistence type="predicted"/>
<keyword evidence="1" id="KW-0732">Signal</keyword>
<feature type="non-terminal residue" evidence="2">
    <location>
        <position position="88"/>
    </location>
</feature>
<evidence type="ECO:0008006" key="3">
    <source>
        <dbReference type="Google" id="ProtNLM"/>
    </source>
</evidence>
<dbReference type="EMBL" id="HACG01021694">
    <property type="protein sequence ID" value="CEK68559.1"/>
    <property type="molecule type" value="Transcribed_RNA"/>
</dbReference>
<feature type="signal peptide" evidence="1">
    <location>
        <begin position="1"/>
        <end position="23"/>
    </location>
</feature>
<feature type="chain" id="PRO_5002126955" description="Secreted protein" evidence="1">
    <location>
        <begin position="24"/>
        <end position="88"/>
    </location>
</feature>
<gene>
    <name evidence="2" type="primary">ORF66764</name>
</gene>
<protein>
    <recommendedName>
        <fullName evidence="3">Secreted protein</fullName>
    </recommendedName>
</protein>
<evidence type="ECO:0000313" key="2">
    <source>
        <dbReference type="EMBL" id="CEK68559.1"/>
    </source>
</evidence>
<sequence>MNSGTITLANIGVLLQITVSVAATENTHVTHINTICGNWLSSTSTSREKRFTILPMGVVSKKLIGALRTRSSRAECIEEAAETIRRAA</sequence>
<reference evidence="2" key="1">
    <citation type="submission" date="2014-12" db="EMBL/GenBank/DDBJ databases">
        <title>Insight into the proteome of Arion vulgaris.</title>
        <authorList>
            <person name="Aradska J."/>
            <person name="Bulat T."/>
            <person name="Smidak R."/>
            <person name="Sarate P."/>
            <person name="Gangsoo J."/>
            <person name="Sialana F."/>
            <person name="Bilban M."/>
            <person name="Lubec G."/>
        </authorList>
    </citation>
    <scope>NUCLEOTIDE SEQUENCE</scope>
    <source>
        <tissue evidence="2">Skin</tissue>
    </source>
</reference>